<dbReference type="InterPro" id="IPR045075">
    <property type="entry name" value="Syf1-like"/>
</dbReference>
<evidence type="ECO:0000313" key="12">
    <source>
        <dbReference type="EMBL" id="KAG7357529.1"/>
    </source>
</evidence>
<keyword evidence="13" id="KW-1185">Reference proteome</keyword>
<feature type="domain" description="Pre-mRNA-splicing factor SYF1 central HAT repeats" evidence="9">
    <location>
        <begin position="362"/>
        <end position="438"/>
    </location>
</feature>
<evidence type="ECO:0000259" key="9">
    <source>
        <dbReference type="Pfam" id="PF23220"/>
    </source>
</evidence>
<dbReference type="GO" id="GO:0071007">
    <property type="term" value="C:U2-type catalytic step 2 spliceosome"/>
    <property type="evidence" value="ECO:0007669"/>
    <property type="project" value="TreeGrafter"/>
</dbReference>
<feature type="compositionally biased region" description="Polar residues" evidence="8">
    <location>
        <begin position="928"/>
        <end position="947"/>
    </location>
</feature>
<dbReference type="GO" id="GO:0000974">
    <property type="term" value="C:Prp19 complex"/>
    <property type="evidence" value="ECO:0007669"/>
    <property type="project" value="TreeGrafter"/>
</dbReference>
<dbReference type="Pfam" id="PF23220">
    <property type="entry name" value="HAT_Syf1_M"/>
    <property type="match status" value="2"/>
</dbReference>
<proteinExistence type="inferred from homology"/>
<sequence>MKALPHHEDIVGRSPYNVNAWVTYLEEVDTMIADAVAAASKEKKKNTTTTTTSDVSISELVQARDMIGKRSLQLLPRSYKLWKLQWEFVTLFHPYLEDGTTTTTTTTGGGGGDGPKIVLSCFERAVVTLHKFPRVWIHYLEYAHQLLLTAKKQQGSTTIDDATIHKNKNNNKNEESSYSYCLIHPTQLRHLVNRALEALPVAQHQKIWPTILQYYQTSPTSSDSPVASLIPKETKLSILRRYIQFQPAATKEIADFISNELGHWGEAALMYVDLMNTSSTTDTMSSRKDLWMALAKICTRYPVETEIGLDFDAMVRAILANISDTTVTTTLTTAEDDNNYNNVSSSNTATTTPGAIRYLPQEMQGVLWSQLADAWIRRGEFQLARSVYEEAIEKVSKVRDFTILLDAYLQFEEGLLEATMERQVEEEEEQGDNNNDEDTNTEPKSEIQKTNDKDDDDDDDWDILLRKDGDKGPTSMTDLELALARAEDLTARRPILLNRVLLRQNPDDVGEWLKRARLYKENEQIHQAAGALEEGLRTVKARRAIGGNPNQMVLQLAKIYDEDCKDVAKARNLFDRICNQWVYEFKNVDDLAECFAAWVELELREEAWDDALDIIRSSVVVPPNAPKWTRGLAKSIRLWDLLLDLEESLGTVQTTKDAYNRAMEQKIATPLHILNYANFLAEQKYFEESFSAYERGIELFSFPGVKLIWKAYLDSFLKRYGGTKVERTRDLFQRCLEACPPEDSTEFFLMNGKFEEEHGLVKRALGVYQQMCQKVPAEEKYTAYQLFIAKTAKFLGQTATRDIYQNAIQDLEDSPASKLCLDFAEMETSLQEIDRARAVFTYGAQMADPRRNDEYWNTWKEFEIAHGNEETFREMLRVKRSVEASFSTVNYNAAEMSGTAAKTEMLSNEDAMKMIAEREGMEYEQRNADSSTLSGFVSGKRTAQSANLEDVEERVAKLRRATAGVNQNNEVDADDDGDADEIDIDDELDDEEEEDHGGKESDIPEESKPSVSNVTTKTVPSAVFGGLKDDSQ</sequence>
<reference evidence="12" key="2">
    <citation type="submission" date="2021-04" db="EMBL/GenBank/DDBJ databases">
        <authorList>
            <person name="Podell S."/>
        </authorList>
    </citation>
    <scope>NUCLEOTIDE SEQUENCE</scope>
    <source>
        <strain evidence="12">Hildebrandi</strain>
    </source>
</reference>
<dbReference type="OrthoDB" id="10067343at2759"/>
<keyword evidence="6" id="KW-0508">mRNA splicing</keyword>
<name>A0A9K3L7Z0_9STRA</name>
<feature type="domain" description="Pre-mRNA-splicing factor SYF1 central HAT repeats" evidence="9">
    <location>
        <begin position="472"/>
        <end position="524"/>
    </location>
</feature>
<dbReference type="SMART" id="SM00386">
    <property type="entry name" value="HAT"/>
    <property type="match status" value="7"/>
</dbReference>
<evidence type="ECO:0000256" key="3">
    <source>
        <dbReference type="ARBA" id="ARBA00022664"/>
    </source>
</evidence>
<evidence type="ECO:0000256" key="1">
    <source>
        <dbReference type="ARBA" id="ARBA00004123"/>
    </source>
</evidence>
<dbReference type="InterPro" id="IPR055433">
    <property type="entry name" value="HAT_Syf1-like_N"/>
</dbReference>
<feature type="domain" description="Pre-mRNA-splicing factor Syf1-like N-terminal HAT-repeats" evidence="11">
    <location>
        <begin position="186"/>
        <end position="247"/>
    </location>
</feature>
<dbReference type="Pfam" id="PF23231">
    <property type="entry name" value="HAT_Syf1_CNRKL1_C"/>
    <property type="match status" value="1"/>
</dbReference>
<dbReference type="EMBL" id="JAGRRH010000015">
    <property type="protein sequence ID" value="KAG7357529.1"/>
    <property type="molecule type" value="Genomic_DNA"/>
</dbReference>
<evidence type="ECO:0000256" key="6">
    <source>
        <dbReference type="ARBA" id="ARBA00023187"/>
    </source>
</evidence>
<dbReference type="GO" id="GO:0071014">
    <property type="term" value="C:post-mRNA release spliceosomal complex"/>
    <property type="evidence" value="ECO:0007669"/>
    <property type="project" value="TreeGrafter"/>
</dbReference>
<keyword evidence="5" id="KW-0677">Repeat</keyword>
<keyword evidence="4" id="KW-0747">Spliceosome</keyword>
<evidence type="ECO:0000256" key="5">
    <source>
        <dbReference type="ARBA" id="ARBA00022737"/>
    </source>
</evidence>
<dbReference type="InterPro" id="IPR055430">
    <property type="entry name" value="HAT_Syf1_CNRKL1_C"/>
</dbReference>
<feature type="compositionally biased region" description="Acidic residues" evidence="8">
    <location>
        <begin position="424"/>
        <end position="440"/>
    </location>
</feature>
<reference evidence="12" key="1">
    <citation type="journal article" date="2021" name="Sci. Rep.">
        <title>Diploid genomic architecture of Nitzschia inconspicua, an elite biomass production diatom.</title>
        <authorList>
            <person name="Oliver A."/>
            <person name="Podell S."/>
            <person name="Pinowska A."/>
            <person name="Traller J.C."/>
            <person name="Smith S.R."/>
            <person name="McClure R."/>
            <person name="Beliaev A."/>
            <person name="Bohutskyi P."/>
            <person name="Hill E.A."/>
            <person name="Rabines A."/>
            <person name="Zheng H."/>
            <person name="Allen L.Z."/>
            <person name="Kuo A."/>
            <person name="Grigoriev I.V."/>
            <person name="Allen A.E."/>
            <person name="Hazlebeck D."/>
            <person name="Allen E.E."/>
        </authorList>
    </citation>
    <scope>NUCLEOTIDE SEQUENCE</scope>
    <source>
        <strain evidence="12">Hildebrandi</strain>
    </source>
</reference>
<accession>A0A9K3L7Z0</accession>
<comment type="caution">
    <text evidence="12">The sequence shown here is derived from an EMBL/GenBank/DDBJ whole genome shotgun (WGS) entry which is preliminary data.</text>
</comment>
<feature type="region of interest" description="Disordered" evidence="8">
    <location>
        <begin position="422"/>
        <end position="469"/>
    </location>
</feature>
<dbReference type="InterPro" id="IPR056350">
    <property type="entry name" value="HAT_Syf1_central"/>
</dbReference>
<dbReference type="InterPro" id="IPR003107">
    <property type="entry name" value="HAT"/>
</dbReference>
<keyword evidence="7" id="KW-0539">Nucleus</keyword>
<organism evidence="12 13">
    <name type="scientific">Nitzschia inconspicua</name>
    <dbReference type="NCBI Taxonomy" id="303405"/>
    <lineage>
        <taxon>Eukaryota</taxon>
        <taxon>Sar</taxon>
        <taxon>Stramenopiles</taxon>
        <taxon>Ochrophyta</taxon>
        <taxon>Bacillariophyta</taxon>
        <taxon>Bacillariophyceae</taxon>
        <taxon>Bacillariophycidae</taxon>
        <taxon>Bacillariales</taxon>
        <taxon>Bacillariaceae</taxon>
        <taxon>Nitzschia</taxon>
    </lineage>
</organism>
<feature type="domain" description="Pre-mRNA-splicing factor Syf1/CRNKL1-like C-terminal HAT-repeats" evidence="10">
    <location>
        <begin position="547"/>
        <end position="920"/>
    </location>
</feature>
<feature type="region of interest" description="Disordered" evidence="8">
    <location>
        <begin position="923"/>
        <end position="1032"/>
    </location>
</feature>
<evidence type="ECO:0000259" key="10">
    <source>
        <dbReference type="Pfam" id="PF23231"/>
    </source>
</evidence>
<dbReference type="PANTHER" id="PTHR11246">
    <property type="entry name" value="PRE-MRNA SPLICING FACTOR"/>
    <property type="match status" value="1"/>
</dbReference>
<feature type="compositionally biased region" description="Acidic residues" evidence="8">
    <location>
        <begin position="971"/>
        <end position="995"/>
    </location>
</feature>
<feature type="compositionally biased region" description="Basic and acidic residues" evidence="8">
    <location>
        <begin position="441"/>
        <end position="452"/>
    </location>
</feature>
<feature type="compositionally biased region" description="Acidic residues" evidence="8">
    <location>
        <begin position="453"/>
        <end position="462"/>
    </location>
</feature>
<evidence type="ECO:0000313" key="13">
    <source>
        <dbReference type="Proteomes" id="UP000693970"/>
    </source>
</evidence>
<evidence type="ECO:0000256" key="2">
    <source>
        <dbReference type="ARBA" id="ARBA00008644"/>
    </source>
</evidence>
<evidence type="ECO:0000256" key="7">
    <source>
        <dbReference type="ARBA" id="ARBA00023242"/>
    </source>
</evidence>
<protein>
    <submittedName>
        <fullName evidence="12">Tetratricopeptide repeat protein</fullName>
    </submittedName>
</protein>
<dbReference type="Proteomes" id="UP000693970">
    <property type="component" value="Unassembled WGS sequence"/>
</dbReference>
<feature type="domain" description="Pre-mRNA-splicing factor Syf1-like N-terminal HAT-repeats" evidence="11">
    <location>
        <begin position="8"/>
        <end position="145"/>
    </location>
</feature>
<dbReference type="FunFam" id="1.25.40.10:FF:000137">
    <property type="entry name" value="Pre-mRNA-splicing factor syf1"/>
    <property type="match status" value="1"/>
</dbReference>
<evidence type="ECO:0000256" key="4">
    <source>
        <dbReference type="ARBA" id="ARBA00022728"/>
    </source>
</evidence>
<evidence type="ECO:0000259" key="11">
    <source>
        <dbReference type="Pfam" id="PF23233"/>
    </source>
</evidence>
<dbReference type="AlphaFoldDB" id="A0A9K3L7Z0"/>
<evidence type="ECO:0000256" key="8">
    <source>
        <dbReference type="SAM" id="MobiDB-lite"/>
    </source>
</evidence>
<gene>
    <name evidence="12" type="ORF">IV203_002217</name>
</gene>
<comment type="subcellular location">
    <subcellularLocation>
        <location evidence="1">Nucleus</location>
    </subcellularLocation>
</comment>
<feature type="compositionally biased region" description="Basic and acidic residues" evidence="8">
    <location>
        <begin position="996"/>
        <end position="1008"/>
    </location>
</feature>
<dbReference type="GO" id="GO:0000349">
    <property type="term" value="P:generation of catalytic spliceosome for first transesterification step"/>
    <property type="evidence" value="ECO:0007669"/>
    <property type="project" value="TreeGrafter"/>
</dbReference>
<dbReference type="PANTHER" id="PTHR11246:SF5">
    <property type="entry name" value="PRE-MRNA-SPLICING FACTOR SYF1"/>
    <property type="match status" value="1"/>
</dbReference>
<feature type="compositionally biased region" description="Polar residues" evidence="8">
    <location>
        <begin position="1009"/>
        <end position="1019"/>
    </location>
</feature>
<keyword evidence="3" id="KW-0507">mRNA processing</keyword>
<dbReference type="Pfam" id="PF23233">
    <property type="entry name" value="HAT_Syf1_CNRKL1_N"/>
    <property type="match status" value="2"/>
</dbReference>
<comment type="similarity">
    <text evidence="2">Belongs to the crooked-neck family.</text>
</comment>